<evidence type="ECO:0000313" key="3">
    <source>
        <dbReference type="EMBL" id="KAH7052241.1"/>
    </source>
</evidence>
<organism evidence="3 4">
    <name type="scientific">Macrophomina phaseolina</name>
    <dbReference type="NCBI Taxonomy" id="35725"/>
    <lineage>
        <taxon>Eukaryota</taxon>
        <taxon>Fungi</taxon>
        <taxon>Dikarya</taxon>
        <taxon>Ascomycota</taxon>
        <taxon>Pezizomycotina</taxon>
        <taxon>Dothideomycetes</taxon>
        <taxon>Dothideomycetes incertae sedis</taxon>
        <taxon>Botryosphaeriales</taxon>
        <taxon>Botryosphaeriaceae</taxon>
        <taxon>Macrophomina</taxon>
    </lineage>
</organism>
<dbReference type="EMBL" id="JAGTJR010000011">
    <property type="protein sequence ID" value="KAH7052241.1"/>
    <property type="molecule type" value="Genomic_DNA"/>
</dbReference>
<feature type="coiled-coil region" evidence="1">
    <location>
        <begin position="387"/>
        <end position="414"/>
    </location>
</feature>
<dbReference type="Proteomes" id="UP000774617">
    <property type="component" value="Unassembled WGS sequence"/>
</dbReference>
<keyword evidence="4" id="KW-1185">Reference proteome</keyword>
<accession>A0ABQ8GD29</accession>
<evidence type="ECO:0000313" key="4">
    <source>
        <dbReference type="Proteomes" id="UP000774617"/>
    </source>
</evidence>
<name>A0ABQ8GD29_9PEZI</name>
<sequence>MSFKAHSKIAGCEVVMPPRPCQPPKSNEIRSSSRMPLDCARDHIYATAREVEHILPELLPVLDNIEIVDGAPALHRHLLSLCLEDVCIYHTGPSGKTEICLEELHVFESLFYITVINLHFVYAWLWDAIGSRFLDSFGEACNGYGYLSLLKRIQYHWQVLMEPQLLATLDFVLRKERLFKMKMDHNMGIFMRSIKFAKDRNQASMTTSIRTALDSIAFDEAQLTSNIVGLHEHFLDSFRPTELLTYLYQKHTGALSGWCEMNGIKPKYELPNSNSSPCGNQSPSCIFDDEDAFSVTSPNFQIAPENMPWPATANKRHDIYERDVNAVSNWLNRMDSLQSTPPLSSAIYQKRTKNIRPDPTDMGHTVEMLSTIGKADKSAHYDSGYAESEFRDNNHALEAEEEDYEEEEGFEEEDDAYPILPVEEVIMQHDMQSFLRRPLDYTINEDGQYEGKEGQEDPFAQHEGHPSVHRPSSSSSSSSRKRAAPAPIDAELANTNKKPRLSPETQQPPTFSNAGSSSFNKTYQAQRQEQYISPLPTDVPNPYSPLITLPAETRAQHERDMALNGKMMQRERDRAMRALLGEETQEDLYDRESVSSDSTTFMAWEAYTERKKYW</sequence>
<comment type="caution">
    <text evidence="3">The sequence shown here is derived from an EMBL/GenBank/DDBJ whole genome shotgun (WGS) entry which is preliminary data.</text>
</comment>
<feature type="region of interest" description="Disordered" evidence="2">
    <location>
        <begin position="447"/>
        <end position="529"/>
    </location>
</feature>
<evidence type="ECO:0000256" key="2">
    <source>
        <dbReference type="SAM" id="MobiDB-lite"/>
    </source>
</evidence>
<gene>
    <name evidence="3" type="ORF">B0J12DRAFT_698906</name>
</gene>
<feature type="compositionally biased region" description="Polar residues" evidence="2">
    <location>
        <begin position="503"/>
        <end position="529"/>
    </location>
</feature>
<keyword evidence="1" id="KW-0175">Coiled coil</keyword>
<feature type="compositionally biased region" description="Basic and acidic residues" evidence="2">
    <location>
        <begin position="449"/>
        <end position="466"/>
    </location>
</feature>
<protein>
    <submittedName>
        <fullName evidence="3">Uncharacterized protein</fullName>
    </submittedName>
</protein>
<evidence type="ECO:0000256" key="1">
    <source>
        <dbReference type="SAM" id="Coils"/>
    </source>
</evidence>
<reference evidence="3 4" key="1">
    <citation type="journal article" date="2021" name="Nat. Commun.">
        <title>Genetic determinants of endophytism in the Arabidopsis root mycobiome.</title>
        <authorList>
            <person name="Mesny F."/>
            <person name="Miyauchi S."/>
            <person name="Thiergart T."/>
            <person name="Pickel B."/>
            <person name="Atanasova L."/>
            <person name="Karlsson M."/>
            <person name="Huettel B."/>
            <person name="Barry K.W."/>
            <person name="Haridas S."/>
            <person name="Chen C."/>
            <person name="Bauer D."/>
            <person name="Andreopoulos W."/>
            <person name="Pangilinan J."/>
            <person name="LaButti K."/>
            <person name="Riley R."/>
            <person name="Lipzen A."/>
            <person name="Clum A."/>
            <person name="Drula E."/>
            <person name="Henrissat B."/>
            <person name="Kohler A."/>
            <person name="Grigoriev I.V."/>
            <person name="Martin F.M."/>
            <person name="Hacquard S."/>
        </authorList>
    </citation>
    <scope>NUCLEOTIDE SEQUENCE [LARGE SCALE GENOMIC DNA]</scope>
    <source>
        <strain evidence="3 4">MPI-SDFR-AT-0080</strain>
    </source>
</reference>
<proteinExistence type="predicted"/>